<dbReference type="SUPFAM" id="SSF158855">
    <property type="entry name" value="Lipase chaperone-like"/>
    <property type="match status" value="1"/>
</dbReference>
<dbReference type="RefSeq" id="WP_206597148.1">
    <property type="nucleotide sequence ID" value="NZ_JAFKCS010000721.1"/>
</dbReference>
<evidence type="ECO:0000256" key="4">
    <source>
        <dbReference type="ARBA" id="ARBA00019692"/>
    </source>
</evidence>
<dbReference type="Proteomes" id="UP000663992">
    <property type="component" value="Unassembled WGS sequence"/>
</dbReference>
<evidence type="ECO:0000256" key="7">
    <source>
        <dbReference type="ARBA" id="ARBA00022692"/>
    </source>
</evidence>
<evidence type="ECO:0000256" key="15">
    <source>
        <dbReference type="ARBA" id="ARBA00033028"/>
    </source>
</evidence>
<keyword evidence="11" id="KW-0472">Membrane</keyword>
<evidence type="ECO:0000313" key="18">
    <source>
        <dbReference type="Proteomes" id="UP000663992"/>
    </source>
</evidence>
<evidence type="ECO:0000256" key="5">
    <source>
        <dbReference type="ARBA" id="ARBA00022475"/>
    </source>
</evidence>
<dbReference type="EMBL" id="JAFKCS010000721">
    <property type="protein sequence ID" value="MBN7823428.1"/>
    <property type="molecule type" value="Genomic_DNA"/>
</dbReference>
<dbReference type="InterPro" id="IPR004961">
    <property type="entry name" value="Lipase_chaperone"/>
</dbReference>
<evidence type="ECO:0000256" key="14">
    <source>
        <dbReference type="ARBA" id="ARBA00031542"/>
    </source>
</evidence>
<gene>
    <name evidence="17" type="ORF">J0A65_26410</name>
</gene>
<dbReference type="Pfam" id="PF03280">
    <property type="entry name" value="Lipase_chap"/>
    <property type="match status" value="1"/>
</dbReference>
<evidence type="ECO:0000256" key="3">
    <source>
        <dbReference type="ARBA" id="ARBA00010358"/>
    </source>
</evidence>
<comment type="subcellular location">
    <subcellularLocation>
        <location evidence="2">Cell inner membrane</location>
        <topology evidence="2">Single-pass membrane protein</topology>
        <orientation evidence="2">Periplasmic side</orientation>
    </subcellularLocation>
</comment>
<evidence type="ECO:0000256" key="10">
    <source>
        <dbReference type="ARBA" id="ARBA00023098"/>
    </source>
</evidence>
<keyword evidence="7" id="KW-0812">Transmembrane</keyword>
<evidence type="ECO:0000256" key="13">
    <source>
        <dbReference type="ARBA" id="ARBA00030948"/>
    </source>
</evidence>
<evidence type="ECO:0000256" key="2">
    <source>
        <dbReference type="ARBA" id="ARBA00004383"/>
    </source>
</evidence>
<keyword evidence="18" id="KW-1185">Reference proteome</keyword>
<evidence type="ECO:0000256" key="8">
    <source>
        <dbReference type="ARBA" id="ARBA00022963"/>
    </source>
</evidence>
<comment type="caution">
    <text evidence="17">The sequence shown here is derived from an EMBL/GenBank/DDBJ whole genome shotgun (WGS) entry which is preliminary data.</text>
</comment>
<keyword evidence="8" id="KW-0442">Lipid degradation</keyword>
<proteinExistence type="inferred from homology"/>
<protein>
    <recommendedName>
        <fullName evidence="4">Lipase chaperone</fullName>
    </recommendedName>
    <alternativeName>
        <fullName evidence="15">Lipase foldase</fullName>
    </alternativeName>
    <alternativeName>
        <fullName evidence="13">Lipase helper protein</fullName>
    </alternativeName>
    <alternativeName>
        <fullName evidence="14">Lipase modulator</fullName>
    </alternativeName>
</protein>
<organism evidence="17 18">
    <name type="scientific">Bowmanella yangjiangensis</name>
    <dbReference type="NCBI Taxonomy" id="2811230"/>
    <lineage>
        <taxon>Bacteria</taxon>
        <taxon>Pseudomonadati</taxon>
        <taxon>Pseudomonadota</taxon>
        <taxon>Gammaproteobacteria</taxon>
        <taxon>Alteromonadales</taxon>
        <taxon>Alteromonadaceae</taxon>
        <taxon>Bowmanella</taxon>
    </lineage>
</organism>
<keyword evidence="6" id="KW-0997">Cell inner membrane</keyword>
<evidence type="ECO:0000313" key="17">
    <source>
        <dbReference type="EMBL" id="MBN7823428.1"/>
    </source>
</evidence>
<evidence type="ECO:0000256" key="12">
    <source>
        <dbReference type="ARBA" id="ARBA00023186"/>
    </source>
</evidence>
<accession>A0ABS3D250</accession>
<reference evidence="17 18" key="1">
    <citation type="submission" date="2021-03" db="EMBL/GenBank/DDBJ databases">
        <title>novel species isolated from a fishpond in China.</title>
        <authorList>
            <person name="Lu H."/>
            <person name="Cai Z."/>
        </authorList>
    </citation>
    <scope>NUCLEOTIDE SEQUENCE [LARGE SCALE GENOMIC DNA]</scope>
    <source>
        <strain evidence="17 18">Y57</strain>
    </source>
</reference>
<evidence type="ECO:0000256" key="9">
    <source>
        <dbReference type="ARBA" id="ARBA00022989"/>
    </source>
</evidence>
<evidence type="ECO:0000256" key="16">
    <source>
        <dbReference type="SAM" id="Coils"/>
    </source>
</evidence>
<sequence>RQNTARLQAQGASSAQIRQMRQQLVGAEATARLETLDGQRQNWQRRLEAYLAAKTQIEANPGLSSADKRAAIDALATERFDERERLRLEAAEQLAAANKGQ</sequence>
<comment type="similarity">
    <text evidence="3">Belongs to the lipase chaperone family.</text>
</comment>
<keyword evidence="5" id="KW-1003">Cell membrane</keyword>
<evidence type="ECO:0000256" key="1">
    <source>
        <dbReference type="ARBA" id="ARBA00003280"/>
    </source>
</evidence>
<feature type="non-terminal residue" evidence="17">
    <location>
        <position position="1"/>
    </location>
</feature>
<feature type="coiled-coil region" evidence="16">
    <location>
        <begin position="33"/>
        <end position="60"/>
    </location>
</feature>
<keyword evidence="9" id="KW-1133">Transmembrane helix</keyword>
<evidence type="ECO:0000256" key="11">
    <source>
        <dbReference type="ARBA" id="ARBA00023136"/>
    </source>
</evidence>
<keyword evidence="10" id="KW-0443">Lipid metabolism</keyword>
<evidence type="ECO:0000256" key="6">
    <source>
        <dbReference type="ARBA" id="ARBA00022519"/>
    </source>
</evidence>
<name>A0ABS3D250_9ALTE</name>
<keyword evidence="12" id="KW-0143">Chaperone</keyword>
<keyword evidence="16" id="KW-0175">Coiled coil</keyword>
<comment type="function">
    <text evidence="1">May be involved in the folding of the extracellular lipase during its passage through the periplasm.</text>
</comment>